<reference evidence="1 2" key="1">
    <citation type="submission" date="2018-04" db="EMBL/GenBank/DDBJ databases">
        <title>Novel Campyloabacter and Helicobacter Species and Strains.</title>
        <authorList>
            <person name="Mannion A.J."/>
            <person name="Shen Z."/>
            <person name="Fox J.G."/>
        </authorList>
    </citation>
    <scope>NUCLEOTIDE SEQUENCE [LARGE SCALE GENOMIC DNA]</scope>
    <source>
        <strain evidence="1 2">MIT 12-6600</strain>
    </source>
</reference>
<dbReference type="RefSeq" id="WP_115571333.1">
    <property type="nucleotide sequence ID" value="NZ_NXLT01000005.1"/>
</dbReference>
<comment type="caution">
    <text evidence="1">The sequence shown here is derived from an EMBL/GenBank/DDBJ whole genome shotgun (WGS) entry which is preliminary data.</text>
</comment>
<keyword evidence="2" id="KW-1185">Reference proteome</keyword>
<dbReference type="EMBL" id="NXLT01000005">
    <property type="protein sequence ID" value="RDU66638.1"/>
    <property type="molecule type" value="Genomic_DNA"/>
</dbReference>
<name>A0A3D8IMZ2_9HELI</name>
<dbReference type="OrthoDB" id="5328866at2"/>
<sequence length="364" mass="42596">MNTLNTIILRILQDTRNMSMEQQARIIAQKLEHRYKLSPRTTDTKSQNNSITALNIVLIKIIRDLFAPKVREKYQEFFKIGTIHTPHGAKELEQQWLKFYRAKGHLVALNAIAQCMVCALNLAKNTKENNELTRLLAHSQNLTDLEFLARLYNAFKDSNQPFFEQVLQDAEKMGQYIYESCVAKLTNTAPNPIPQFSNKELGGICEKWSMQIQALEVAPRPSESLGDKQESDLRHNIQEFLNTKNTFLCVIRVFNHHEIIKEFGQEGYARQVIVFKRIFLGHFESLCRHHDVFEPKNGVFYLLLEGEKQEIQQRFETFCALLKEQVFNYKEHKQTLKFDGRLFDKHRDFLQTLLDLRAYIGEVQ</sequence>
<proteinExistence type="predicted"/>
<evidence type="ECO:0000313" key="2">
    <source>
        <dbReference type="Proteomes" id="UP000256514"/>
    </source>
</evidence>
<dbReference type="AlphaFoldDB" id="A0A3D8IMZ2"/>
<evidence type="ECO:0000313" key="1">
    <source>
        <dbReference type="EMBL" id="RDU66638.1"/>
    </source>
</evidence>
<accession>A0A3D8IMZ2</accession>
<protein>
    <submittedName>
        <fullName evidence="1">Uncharacterized protein</fullName>
    </submittedName>
</protein>
<gene>
    <name evidence="1" type="ORF">CQA54_06675</name>
</gene>
<organism evidence="1 2">
    <name type="scientific">Helicobacter equorum</name>
    <dbReference type="NCBI Taxonomy" id="361872"/>
    <lineage>
        <taxon>Bacteria</taxon>
        <taxon>Pseudomonadati</taxon>
        <taxon>Campylobacterota</taxon>
        <taxon>Epsilonproteobacteria</taxon>
        <taxon>Campylobacterales</taxon>
        <taxon>Helicobacteraceae</taxon>
        <taxon>Helicobacter</taxon>
    </lineage>
</organism>
<dbReference type="Proteomes" id="UP000256514">
    <property type="component" value="Unassembled WGS sequence"/>
</dbReference>